<feature type="transmembrane region" description="Helical" evidence="1">
    <location>
        <begin position="6"/>
        <end position="27"/>
    </location>
</feature>
<dbReference type="EMBL" id="CAEZUK010000168">
    <property type="protein sequence ID" value="CAB4605058.1"/>
    <property type="molecule type" value="Genomic_DNA"/>
</dbReference>
<dbReference type="EMBL" id="CAFBRX010000046">
    <property type="protein sequence ID" value="CAB5119366.1"/>
    <property type="molecule type" value="Genomic_DNA"/>
</dbReference>
<evidence type="ECO:0000313" key="2">
    <source>
        <dbReference type="EMBL" id="CAB4553474.1"/>
    </source>
</evidence>
<sequence>MTAGDLALILAATLLAFGFAALIVVLLRVLDTLRILRSEVDLLRRETGPLLSELRTSTQEARFAVNEARDDLHRFDRVLGSAEAITDAVSGTGRVTRMALSTPFIKVASFITGTTRVFKKLSAKNRSKTVLSVVPSSLSEPSHTVRKVQ</sequence>
<gene>
    <name evidence="2" type="ORF">UFOPK1421_01439</name>
    <name evidence="3" type="ORF">UFOPK1820_01002</name>
    <name evidence="4" type="ORF">UFOPK3889_00494</name>
    <name evidence="5" type="ORF">UFOPK4422_00594</name>
</gene>
<dbReference type="EMBL" id="CAEZSL010000205">
    <property type="protein sequence ID" value="CAB4553474.1"/>
    <property type="molecule type" value="Genomic_DNA"/>
</dbReference>
<accession>A0A6J6H8H1</accession>
<reference evidence="3" key="1">
    <citation type="submission" date="2020-05" db="EMBL/GenBank/DDBJ databases">
        <authorList>
            <person name="Chiriac C."/>
            <person name="Salcher M."/>
            <person name="Ghai R."/>
            <person name="Kavagutti S V."/>
        </authorList>
    </citation>
    <scope>NUCLEOTIDE SEQUENCE</scope>
</reference>
<dbReference type="EMBL" id="CAFBNZ010000068">
    <property type="protein sequence ID" value="CAB4969767.1"/>
    <property type="molecule type" value="Genomic_DNA"/>
</dbReference>
<organism evidence="3">
    <name type="scientific">freshwater metagenome</name>
    <dbReference type="NCBI Taxonomy" id="449393"/>
    <lineage>
        <taxon>unclassified sequences</taxon>
        <taxon>metagenomes</taxon>
        <taxon>ecological metagenomes</taxon>
    </lineage>
</organism>
<proteinExistence type="predicted"/>
<evidence type="ECO:0000313" key="5">
    <source>
        <dbReference type="EMBL" id="CAB5119366.1"/>
    </source>
</evidence>
<dbReference type="AlphaFoldDB" id="A0A6J6H8H1"/>
<evidence type="ECO:0000313" key="4">
    <source>
        <dbReference type="EMBL" id="CAB4969767.1"/>
    </source>
</evidence>
<evidence type="ECO:0000256" key="1">
    <source>
        <dbReference type="SAM" id="Phobius"/>
    </source>
</evidence>
<keyword evidence="1" id="KW-0812">Transmembrane</keyword>
<evidence type="ECO:0000313" key="3">
    <source>
        <dbReference type="EMBL" id="CAB4605058.1"/>
    </source>
</evidence>
<name>A0A6J6H8H1_9ZZZZ</name>
<keyword evidence="1" id="KW-1133">Transmembrane helix</keyword>
<protein>
    <submittedName>
        <fullName evidence="3">Unannotated protein</fullName>
    </submittedName>
</protein>
<keyword evidence="1" id="KW-0472">Membrane</keyword>